<evidence type="ECO:0000256" key="2">
    <source>
        <dbReference type="ARBA" id="ARBA00022692"/>
    </source>
</evidence>
<dbReference type="GO" id="GO:0140359">
    <property type="term" value="F:ABC-type transporter activity"/>
    <property type="evidence" value="ECO:0007669"/>
    <property type="project" value="InterPro"/>
</dbReference>
<dbReference type="InterPro" id="IPR051328">
    <property type="entry name" value="T7SS_ABC-Transporter"/>
</dbReference>
<evidence type="ECO:0000259" key="5">
    <source>
        <dbReference type="Pfam" id="PF12698"/>
    </source>
</evidence>
<keyword evidence="3" id="KW-1133">Transmembrane helix</keyword>
<dbReference type="OrthoDB" id="9811483at2"/>
<evidence type="ECO:0000256" key="4">
    <source>
        <dbReference type="ARBA" id="ARBA00023136"/>
    </source>
</evidence>
<comment type="subcellular location">
    <subcellularLocation>
        <location evidence="1">Membrane</location>
        <topology evidence="1">Multi-pass membrane protein</topology>
    </subcellularLocation>
</comment>
<dbReference type="Proteomes" id="UP000029080">
    <property type="component" value="Unassembled WGS sequence"/>
</dbReference>
<dbReference type="RefSeq" id="WP_026641684.1">
    <property type="nucleotide sequence ID" value="NZ_JGZU01000015.1"/>
</dbReference>
<dbReference type="PANTHER" id="PTHR43077">
    <property type="entry name" value="TRANSPORT PERMEASE YVFS-RELATED"/>
    <property type="match status" value="1"/>
</dbReference>
<dbReference type="InterPro" id="IPR013525">
    <property type="entry name" value="ABC2_TM"/>
</dbReference>
<dbReference type="Pfam" id="PF12698">
    <property type="entry name" value="ABC2_membrane_3"/>
    <property type="match status" value="2"/>
</dbReference>
<evidence type="ECO:0000313" key="6">
    <source>
        <dbReference type="EMBL" id="KFJ05562.1"/>
    </source>
</evidence>
<protein>
    <submittedName>
        <fullName evidence="6">Putative membrane protein</fullName>
    </submittedName>
</protein>
<comment type="caution">
    <text evidence="6">The sequence shown here is derived from an EMBL/GenBank/DDBJ whole genome shotgun (WGS) entry which is preliminary data.</text>
</comment>
<organism evidence="6 7">
    <name type="scientific">Bifidobacterium tsurumiense</name>
    <dbReference type="NCBI Taxonomy" id="356829"/>
    <lineage>
        <taxon>Bacteria</taxon>
        <taxon>Bacillati</taxon>
        <taxon>Actinomycetota</taxon>
        <taxon>Actinomycetes</taxon>
        <taxon>Bifidobacteriales</taxon>
        <taxon>Bifidobacteriaceae</taxon>
        <taxon>Bifidobacterium</taxon>
    </lineage>
</organism>
<evidence type="ECO:0000256" key="3">
    <source>
        <dbReference type="ARBA" id="ARBA00022989"/>
    </source>
</evidence>
<dbReference type="NCBIfam" id="TIGR03062">
    <property type="entry name" value="pip_yhgE_Cterm"/>
    <property type="match status" value="1"/>
</dbReference>
<sequence>MSTMWKLYKGDLRRLTSNIASIIITIGLVAFPGLFAWFNIAASWDPFGNTSNLKFAVANIDEGYQSDLIPLKINVGEQVISSLRSNNQLNWTFTSEEDAIEGTKSGEYYAAVVIPKDFSTTMMTFFSDEGQRANLAYYTNEKLNAVAPKVTGQGAEGISAQLNQVFASTLANIALSIANQISTQLDKLQSQQMLSNFSTNISEFANQLTSTATTLDSYGSLTGAAQSLLSSANALMSTTSTSAGNARDQIQQASGSVSDIASALDTSASTLADALTTSSNSYASVADNIDSVFSNVNASASDVSSGLRKQASLVNDQIAPYQQIRENAASLLGQDSAVVTALDSVITRITSLRDSLNAAADKVDQDNSTAQSQHQQVKDLATQAKSEIASVQTDFADTLKPQISQITSDINGLQTSVGSLSGDISSSLAGLQNTVDQANDSLNNVQQTLSTMSSLLNDTGKRLADFNTQLSNALNSGDMQEVRKVLGNNPDTLAATLAAPVSLNRTVEFPIENFGASMTPFYTFIPLWVGSLLMLIALKVSVSRKTRKELGNPKPHQLFLGHYGIFATIALLQSTFSCAGTLLFLRIHMVHPWLFMLTGWVSSLVFSLLMYTAVASFGNVGKAFGMVFLILQISGAGGSYPLQLLPSFIRDLSPYLPMTHSILAARAAIAGIYMNDYWYQLGLLLLFVPPALILGLFLRKPLMRFNKAYVERVESTKLLA</sequence>
<dbReference type="PANTHER" id="PTHR43077:SF10">
    <property type="entry name" value="TRANSPORT PERMEASE PROTEIN"/>
    <property type="match status" value="1"/>
</dbReference>
<keyword evidence="7" id="KW-1185">Reference proteome</keyword>
<keyword evidence="4" id="KW-0472">Membrane</keyword>
<dbReference type="InterPro" id="IPR017501">
    <property type="entry name" value="Phage_infect_YhgE_C"/>
</dbReference>
<keyword evidence="2" id="KW-0812">Transmembrane</keyword>
<dbReference type="InterPro" id="IPR017500">
    <property type="entry name" value="Phage_infect_YhgE_N"/>
</dbReference>
<reference evidence="6 7" key="1">
    <citation type="submission" date="2014-03" db="EMBL/GenBank/DDBJ databases">
        <title>Genomics of Bifidobacteria.</title>
        <authorList>
            <person name="Ventura M."/>
            <person name="Milani C."/>
            <person name="Lugli G.A."/>
        </authorList>
    </citation>
    <scope>NUCLEOTIDE SEQUENCE [LARGE SCALE GENOMIC DNA]</scope>
    <source>
        <strain evidence="6 7">JCM 13495</strain>
    </source>
</reference>
<proteinExistence type="predicted"/>
<dbReference type="SUPFAM" id="SSF58100">
    <property type="entry name" value="Bacterial hemolysins"/>
    <property type="match status" value="1"/>
</dbReference>
<dbReference type="Gene3D" id="1.20.5.340">
    <property type="match status" value="1"/>
</dbReference>
<dbReference type="Gene3D" id="3.40.1710.10">
    <property type="entry name" value="abc type-2 transporter like domain"/>
    <property type="match status" value="1"/>
</dbReference>
<dbReference type="EMBL" id="JGZU01000015">
    <property type="protein sequence ID" value="KFJ05562.1"/>
    <property type="molecule type" value="Genomic_DNA"/>
</dbReference>
<feature type="domain" description="ABC-2 type transporter transmembrane" evidence="5">
    <location>
        <begin position="362"/>
        <end position="696"/>
    </location>
</feature>
<evidence type="ECO:0000313" key="7">
    <source>
        <dbReference type="Proteomes" id="UP000029080"/>
    </source>
</evidence>
<accession>A0A087ECR1</accession>
<dbReference type="NCBIfam" id="TIGR03061">
    <property type="entry name" value="pip_yhgE_Nterm"/>
    <property type="match status" value="1"/>
</dbReference>
<dbReference type="GO" id="GO:0016020">
    <property type="term" value="C:membrane"/>
    <property type="evidence" value="ECO:0007669"/>
    <property type="project" value="UniProtKB-SubCell"/>
</dbReference>
<dbReference type="AlphaFoldDB" id="A0A087ECR1"/>
<dbReference type="eggNOG" id="COG1511">
    <property type="taxonomic scope" value="Bacteria"/>
</dbReference>
<feature type="domain" description="ABC-2 type transporter transmembrane" evidence="5">
    <location>
        <begin position="22"/>
        <end position="193"/>
    </location>
</feature>
<dbReference type="STRING" id="356829.BITS_0246"/>
<gene>
    <name evidence="6" type="ORF">BITS_0246</name>
</gene>
<evidence type="ECO:0000256" key="1">
    <source>
        <dbReference type="ARBA" id="ARBA00004141"/>
    </source>
</evidence>
<name>A0A087ECR1_9BIFI</name>